<dbReference type="GeneID" id="68854548"/>
<feature type="compositionally biased region" description="Polar residues" evidence="3">
    <location>
        <begin position="222"/>
        <end position="234"/>
    </location>
</feature>
<evidence type="ECO:0000313" key="5">
    <source>
        <dbReference type="EMBL" id="QSG05268.1"/>
    </source>
</evidence>
<dbReference type="Gene3D" id="1.10.472.10">
    <property type="entry name" value="Cyclin-like"/>
    <property type="match status" value="1"/>
</dbReference>
<proteinExistence type="predicted"/>
<dbReference type="InterPro" id="IPR000812">
    <property type="entry name" value="TFIIB"/>
</dbReference>
<dbReference type="PANTHER" id="PTHR11618:SF13">
    <property type="entry name" value="TRANSCRIPTION INITIATION FACTOR IIB"/>
    <property type="match status" value="1"/>
</dbReference>
<dbReference type="InterPro" id="IPR036915">
    <property type="entry name" value="Cyclin-like_sf"/>
</dbReference>
<dbReference type="PRINTS" id="PR00685">
    <property type="entry name" value="TIFACTORIIB"/>
</dbReference>
<dbReference type="EMBL" id="CP064787">
    <property type="protein sequence ID" value="QSG05268.1"/>
    <property type="molecule type" value="Genomic_DNA"/>
</dbReference>
<dbReference type="RefSeq" id="WP_229115030.1">
    <property type="nucleotide sequence ID" value="NZ_CP064787.1"/>
</dbReference>
<dbReference type="PANTHER" id="PTHR11618">
    <property type="entry name" value="TRANSCRIPTION INITIATION FACTOR IIB-RELATED"/>
    <property type="match status" value="1"/>
</dbReference>
<dbReference type="Proteomes" id="UP000663525">
    <property type="component" value="Chromosome"/>
</dbReference>
<feature type="compositionally biased region" description="Acidic residues" evidence="3">
    <location>
        <begin position="285"/>
        <end position="294"/>
    </location>
</feature>
<reference evidence="5" key="1">
    <citation type="submission" date="2020-11" db="EMBL/GenBank/DDBJ databases">
        <title>Carbohydrate-dependent, anaerobic sulfur respiration: A novel catabolism in halophilic archaea.</title>
        <authorList>
            <person name="Sorokin D.Y."/>
            <person name="Messina E."/>
            <person name="Smedile F."/>
            <person name="La Cono V."/>
            <person name="Hallsworth J.E."/>
            <person name="Yakimov M.M."/>
        </authorList>
    </citation>
    <scope>NUCLEOTIDE SEQUENCE</scope>
    <source>
        <strain evidence="5">HSR12-1</strain>
    </source>
</reference>
<organism evidence="5 6">
    <name type="scientific">Halapricum desulfuricans</name>
    <dbReference type="NCBI Taxonomy" id="2841257"/>
    <lineage>
        <taxon>Archaea</taxon>
        <taxon>Methanobacteriati</taxon>
        <taxon>Methanobacteriota</taxon>
        <taxon>Stenosarchaea group</taxon>
        <taxon>Halobacteria</taxon>
        <taxon>Halobacteriales</taxon>
        <taxon>Haloarculaceae</taxon>
        <taxon>Halapricum</taxon>
    </lineage>
</organism>
<dbReference type="GO" id="GO:0070897">
    <property type="term" value="P:transcription preinitiation complex assembly"/>
    <property type="evidence" value="ECO:0007669"/>
    <property type="project" value="InterPro"/>
</dbReference>
<evidence type="ECO:0000259" key="4">
    <source>
        <dbReference type="Pfam" id="PF00382"/>
    </source>
</evidence>
<protein>
    <submittedName>
        <fullName evidence="5">Transcription initiation factor TFIIB, Brf1 subunit/Transcription initiation factor TFIIB</fullName>
    </submittedName>
</protein>
<dbReference type="GO" id="GO:0097550">
    <property type="term" value="C:transcription preinitiation complex"/>
    <property type="evidence" value="ECO:0007669"/>
    <property type="project" value="TreeGrafter"/>
</dbReference>
<evidence type="ECO:0000313" key="6">
    <source>
        <dbReference type="Proteomes" id="UP000663525"/>
    </source>
</evidence>
<accession>A0A897MZ53</accession>
<evidence type="ECO:0000256" key="3">
    <source>
        <dbReference type="SAM" id="MobiDB-lite"/>
    </source>
</evidence>
<name>A0A897MZ53_9EURY</name>
<dbReference type="InterPro" id="IPR013150">
    <property type="entry name" value="TFIIB_cyclin"/>
</dbReference>
<feature type="region of interest" description="Disordered" evidence="3">
    <location>
        <begin position="209"/>
        <end position="298"/>
    </location>
</feature>
<dbReference type="Pfam" id="PF00382">
    <property type="entry name" value="TFIIB"/>
    <property type="match status" value="1"/>
</dbReference>
<keyword evidence="2" id="KW-0804">Transcription</keyword>
<dbReference type="AlphaFoldDB" id="A0A897MZ53"/>
<feature type="domain" description="Transcription factor TFIIB cyclin-like" evidence="4">
    <location>
        <begin position="110"/>
        <end position="197"/>
    </location>
</feature>
<dbReference type="CDD" id="cd00043">
    <property type="entry name" value="CYCLIN_SF"/>
    <property type="match status" value="1"/>
</dbReference>
<sequence length="612" mass="63541">MSNAAERDDVERQLTTVAETLSLPSSTAQITRVRLNQLGSEPEIGDSSISIVGATTLALSAREDGLPVTVSDVAEAWSETLEDTSIDPGAMTALFDDIASNLDIDGVPPEPRALIERFGTELDLPDGIVVVAKRILEDAFEADPQTVAGGTSPAGTAGAVLYLAAAVNDVGGADEDALGDVTDTSQVTVRNRYKELRDLLGEQRLETAQRYRLDPDTGAPMATSSAPDAEQSSAGAGPETADSETAREPDAGDAEVTDGTSAAATDGSEPETADSTDGAGSETADATDEGDAGEDTSAAETAEVVTALFPDELPTTDRVAEELDADPEAVAAALEALVEDGTVERKRAGSTDVWLPGDRDALGPGLTEDAVQREVDAIADELDLNASVRLFARGLVSDVVEDVDVENAGELGGAALLAACLVNDVDIEANEIAATGEFASRALYDWLETLDAAVDVEIPTAGAETYVDRLADALDLDASVREESVRAIEQYDPRPDDPSYTPPELAAGATVFAATVRGTEVELEQLADASGADPEFVSEATDSVLVSLCLDLVREDLDYEGTAWTGDLLESELSPEFGDSETGAAIALAKAYAAGRESQPVDEATIDALVGR</sequence>
<evidence type="ECO:0000256" key="1">
    <source>
        <dbReference type="ARBA" id="ARBA00023015"/>
    </source>
</evidence>
<dbReference type="SUPFAM" id="SSF47954">
    <property type="entry name" value="Cyclin-like"/>
    <property type="match status" value="1"/>
</dbReference>
<keyword evidence="1" id="KW-0805">Transcription regulation</keyword>
<dbReference type="GO" id="GO:0017025">
    <property type="term" value="F:TBP-class protein binding"/>
    <property type="evidence" value="ECO:0007669"/>
    <property type="project" value="InterPro"/>
</dbReference>
<gene>
    <name evidence="5" type="primary">sua74</name>
    <name evidence="5" type="ORF">HSR121_0919</name>
</gene>
<evidence type="ECO:0000256" key="2">
    <source>
        <dbReference type="ARBA" id="ARBA00023163"/>
    </source>
</evidence>